<sequence length="109" mass="12196">MAIQFCGDCGDTLPITADRNVRCDCCGKTNQNTLIGEVTITTWKNSTAPLLTQDKTLSSEANWASIEEDCRFCDATEVRYTTLQTRGADEGSTVFYFCPTCKKRYKENN</sequence>
<dbReference type="STRING" id="644358.A0A0C4EBG9"/>
<protein>
    <recommendedName>
        <fullName evidence="7">DNA-directed RNA polymerase subunit</fullName>
    </recommendedName>
</protein>
<dbReference type="EMBL" id="ADBL01002569">
    <property type="status" value="NOT_ANNOTATED_CDS"/>
    <property type="molecule type" value="Genomic_DNA"/>
</dbReference>
<reference evidence="13" key="2">
    <citation type="submission" date="2010-05" db="EMBL/GenBank/DDBJ databases">
        <title>The genome sequence of Magnaporthe poae strain ATCC 64411.</title>
        <authorList>
            <person name="Ma L.-J."/>
            <person name="Dead R."/>
            <person name="Young S."/>
            <person name="Zeng Q."/>
            <person name="Koehrsen M."/>
            <person name="Alvarado L."/>
            <person name="Berlin A."/>
            <person name="Chapman S.B."/>
            <person name="Chen Z."/>
            <person name="Freedman E."/>
            <person name="Gellesch M."/>
            <person name="Goldberg J."/>
            <person name="Griggs A."/>
            <person name="Gujja S."/>
            <person name="Heilman E.R."/>
            <person name="Heiman D."/>
            <person name="Hepburn T."/>
            <person name="Howarth C."/>
            <person name="Jen D."/>
            <person name="Larson L."/>
            <person name="Mehta T."/>
            <person name="Neiman D."/>
            <person name="Pearson M."/>
            <person name="Roberts A."/>
            <person name="Saif S."/>
            <person name="Shea T."/>
            <person name="Shenoy N."/>
            <person name="Sisk P."/>
            <person name="Stolte C."/>
            <person name="Sykes S."/>
            <person name="Walk T."/>
            <person name="White J."/>
            <person name="Yandava C."/>
            <person name="Haas B."/>
            <person name="Nusbaum C."/>
            <person name="Birren B."/>
        </authorList>
    </citation>
    <scope>NUCLEOTIDE SEQUENCE [LARGE SCALE GENOMIC DNA]</scope>
    <source>
        <strain evidence="13">ATCC 64411 / 73-15</strain>
    </source>
</reference>
<keyword evidence="13" id="KW-1185">Reference proteome</keyword>
<keyword evidence="4 9" id="KW-0863">Zinc-finger</keyword>
<evidence type="ECO:0000259" key="10">
    <source>
        <dbReference type="PROSITE" id="PS51133"/>
    </source>
</evidence>
<feature type="binding site" evidence="8">
    <location>
        <position position="9"/>
    </location>
    <ligand>
        <name>Zn(2+)</name>
        <dbReference type="ChEBI" id="CHEBI:29105"/>
        <label>1</label>
    </ligand>
</feature>
<reference evidence="12" key="4">
    <citation type="journal article" date="2015" name="G3 (Bethesda)">
        <title>Genome sequences of three phytopathogenic species of the Magnaporthaceae family of fungi.</title>
        <authorList>
            <person name="Okagaki L.H."/>
            <person name="Nunes C.C."/>
            <person name="Sailsbery J."/>
            <person name="Clay B."/>
            <person name="Brown D."/>
            <person name="John T."/>
            <person name="Oh Y."/>
            <person name="Young N."/>
            <person name="Fitzgerald M."/>
            <person name="Haas B.J."/>
            <person name="Zeng Q."/>
            <person name="Young S."/>
            <person name="Adiconis X."/>
            <person name="Fan L."/>
            <person name="Levin J.Z."/>
            <person name="Mitchell T.K."/>
            <person name="Okubara P.A."/>
            <person name="Farman M.L."/>
            <person name="Kohn L.M."/>
            <person name="Birren B."/>
            <person name="Ma L.-J."/>
            <person name="Dean R.A."/>
        </authorList>
    </citation>
    <scope>NUCLEOTIDE SEQUENCE</scope>
    <source>
        <strain evidence="12">ATCC 64411 / 73-15</strain>
    </source>
</reference>
<keyword evidence="2 7" id="KW-0240">DNA-directed RNA polymerase</keyword>
<evidence type="ECO:0000313" key="13">
    <source>
        <dbReference type="Proteomes" id="UP000011715"/>
    </source>
</evidence>
<dbReference type="Gene3D" id="2.20.25.10">
    <property type="match status" value="1"/>
</dbReference>
<evidence type="ECO:0000256" key="2">
    <source>
        <dbReference type="ARBA" id="ARBA00022478"/>
    </source>
</evidence>
<dbReference type="InterPro" id="IPR012164">
    <property type="entry name" value="Rpa12/Rpb9/Rpc10/TFS"/>
</dbReference>
<dbReference type="VEuPathDB" id="FungiDB:MAPG_10016"/>
<feature type="binding site" evidence="8">
    <location>
        <position position="98"/>
    </location>
    <ligand>
        <name>Zn(2+)</name>
        <dbReference type="ChEBI" id="CHEBI:29105"/>
        <label>2</label>
    </ligand>
</feature>
<proteinExistence type="inferred from homology"/>
<dbReference type="EnsemblFungi" id="MAPG_10016T0">
    <property type="protein sequence ID" value="MAPG_10016T0"/>
    <property type="gene ID" value="MAPG_10016"/>
</dbReference>
<dbReference type="PROSITE" id="PS51133">
    <property type="entry name" value="ZF_TFIIS_2"/>
    <property type="match status" value="1"/>
</dbReference>
<dbReference type="OMA" id="DHICTKC"/>
<evidence type="ECO:0000256" key="8">
    <source>
        <dbReference type="PIRSR" id="PIRSR005586-1"/>
    </source>
</evidence>
<dbReference type="GO" id="GO:0008270">
    <property type="term" value="F:zinc ion binding"/>
    <property type="evidence" value="ECO:0007669"/>
    <property type="project" value="UniProtKB-KW"/>
</dbReference>
<dbReference type="InterPro" id="IPR034004">
    <property type="entry name" value="Zn_ribbon_RPA12_C"/>
</dbReference>
<keyword evidence="3 8" id="KW-0479">Metal-binding</keyword>
<dbReference type="CDD" id="cd10507">
    <property type="entry name" value="Zn-ribbon_RPA12"/>
    <property type="match status" value="1"/>
</dbReference>
<evidence type="ECO:0000256" key="1">
    <source>
        <dbReference type="ARBA" id="ARBA00004604"/>
    </source>
</evidence>
<reference evidence="12" key="5">
    <citation type="submission" date="2015-06" db="UniProtKB">
        <authorList>
            <consortium name="EnsemblFungi"/>
        </authorList>
    </citation>
    <scope>IDENTIFICATION</scope>
    <source>
        <strain evidence="12">ATCC 64411</strain>
    </source>
</reference>
<dbReference type="GO" id="GO:0005736">
    <property type="term" value="C:RNA polymerase I complex"/>
    <property type="evidence" value="ECO:0007669"/>
    <property type="project" value="TreeGrafter"/>
</dbReference>
<reference evidence="11" key="3">
    <citation type="submission" date="2011-03" db="EMBL/GenBank/DDBJ databases">
        <title>Annotation of Magnaporthe poae ATCC 64411.</title>
        <authorList>
            <person name="Ma L.-J."/>
            <person name="Dead R."/>
            <person name="Young S.K."/>
            <person name="Zeng Q."/>
            <person name="Gargeya S."/>
            <person name="Fitzgerald M."/>
            <person name="Haas B."/>
            <person name="Abouelleil A."/>
            <person name="Alvarado L."/>
            <person name="Arachchi H.M."/>
            <person name="Berlin A."/>
            <person name="Brown A."/>
            <person name="Chapman S.B."/>
            <person name="Chen Z."/>
            <person name="Dunbar C."/>
            <person name="Freedman E."/>
            <person name="Gearin G."/>
            <person name="Gellesch M."/>
            <person name="Goldberg J."/>
            <person name="Griggs A."/>
            <person name="Gujja S."/>
            <person name="Heiman D."/>
            <person name="Howarth C."/>
            <person name="Larson L."/>
            <person name="Lui A."/>
            <person name="MacDonald P.J.P."/>
            <person name="Mehta T."/>
            <person name="Montmayeur A."/>
            <person name="Murphy C."/>
            <person name="Neiman D."/>
            <person name="Pearson M."/>
            <person name="Priest M."/>
            <person name="Roberts A."/>
            <person name="Saif S."/>
            <person name="Shea T."/>
            <person name="Shenoy N."/>
            <person name="Sisk P."/>
            <person name="Stolte C."/>
            <person name="Sykes S."/>
            <person name="Yandava C."/>
            <person name="Wortman J."/>
            <person name="Nusbaum C."/>
            <person name="Birren B."/>
        </authorList>
    </citation>
    <scope>NUCLEOTIDE SEQUENCE</scope>
    <source>
        <strain evidence="11">ATCC 64411</strain>
    </source>
</reference>
<dbReference type="PANTHER" id="PTHR11239">
    <property type="entry name" value="DNA-DIRECTED RNA POLYMERASE"/>
    <property type="match status" value="1"/>
</dbReference>
<feature type="binding site" evidence="8">
    <location>
        <position position="26"/>
    </location>
    <ligand>
        <name>Zn(2+)</name>
        <dbReference type="ChEBI" id="CHEBI:29105"/>
        <label>1</label>
    </ligand>
</feature>
<dbReference type="Pfam" id="PF01096">
    <property type="entry name" value="Zn_ribbon_TFIIS"/>
    <property type="match status" value="1"/>
</dbReference>
<evidence type="ECO:0000256" key="6">
    <source>
        <dbReference type="ARBA" id="ARBA00023242"/>
    </source>
</evidence>
<dbReference type="GO" id="GO:0003676">
    <property type="term" value="F:nucleic acid binding"/>
    <property type="evidence" value="ECO:0007669"/>
    <property type="project" value="InterPro"/>
</dbReference>
<feature type="binding site" evidence="8">
    <location>
        <position position="6"/>
    </location>
    <ligand>
        <name>Zn(2+)</name>
        <dbReference type="ChEBI" id="CHEBI:29105"/>
        <label>1</label>
    </ligand>
</feature>
<dbReference type="AlphaFoldDB" id="A0A0C4EBG9"/>
<dbReference type="SMART" id="SM00440">
    <property type="entry name" value="ZnF_C2C2"/>
    <property type="match status" value="1"/>
</dbReference>
<comment type="subcellular location">
    <subcellularLocation>
        <location evidence="1">Nucleus</location>
        <location evidence="1">Nucleolus</location>
    </subcellularLocation>
</comment>
<comment type="function">
    <text evidence="7">DNA-dependent RNA polymerase catalyzes the transcription of DNA into RNA using the four ribonucleoside triphosphates as substrates.</text>
</comment>
<dbReference type="PIRSF" id="PIRSF005586">
    <property type="entry name" value="RNApol_RpoM"/>
    <property type="match status" value="1"/>
</dbReference>
<evidence type="ECO:0000256" key="9">
    <source>
        <dbReference type="PIRSR" id="PIRSR005586-2"/>
    </source>
</evidence>
<keyword evidence="7" id="KW-0804">Transcription</keyword>
<evidence type="ECO:0000256" key="4">
    <source>
        <dbReference type="ARBA" id="ARBA00022771"/>
    </source>
</evidence>
<comment type="similarity">
    <text evidence="7">Belongs to the archaeal rpoM/eukaryotic RPA12/RPB9/RPC11 RNA polymerase family.</text>
</comment>
<dbReference type="PANTHER" id="PTHR11239:SF14">
    <property type="entry name" value="DNA-DIRECTED RNA POLYMERASE I SUBUNIT RPA12"/>
    <property type="match status" value="1"/>
</dbReference>
<reference evidence="11" key="1">
    <citation type="submission" date="2010-05" db="EMBL/GenBank/DDBJ databases">
        <title>The Genome Sequence of Magnaporthe poae strain ATCC 64411.</title>
        <authorList>
            <consortium name="The Broad Institute Genome Sequencing Platform"/>
            <consortium name="Broad Institute Genome Sequencing Center for Infectious Disease"/>
            <person name="Ma L.-J."/>
            <person name="Dead R."/>
            <person name="Young S."/>
            <person name="Zeng Q."/>
            <person name="Koehrsen M."/>
            <person name="Alvarado L."/>
            <person name="Berlin A."/>
            <person name="Chapman S.B."/>
            <person name="Chen Z."/>
            <person name="Freedman E."/>
            <person name="Gellesch M."/>
            <person name="Goldberg J."/>
            <person name="Griggs A."/>
            <person name="Gujja S."/>
            <person name="Heilman E.R."/>
            <person name="Heiman D."/>
            <person name="Hepburn T."/>
            <person name="Howarth C."/>
            <person name="Jen D."/>
            <person name="Larson L."/>
            <person name="Mehta T."/>
            <person name="Neiman D."/>
            <person name="Pearson M."/>
            <person name="Roberts A."/>
            <person name="Saif S."/>
            <person name="Shea T."/>
            <person name="Shenoy N."/>
            <person name="Sisk P."/>
            <person name="Stolte C."/>
            <person name="Sykes S."/>
            <person name="Walk T."/>
            <person name="White J."/>
            <person name="Yandava C."/>
            <person name="Haas B."/>
            <person name="Nusbaum C."/>
            <person name="Birren B."/>
        </authorList>
    </citation>
    <scope>NUCLEOTIDE SEQUENCE</scope>
    <source>
        <strain evidence="11">ATCC 64411</strain>
    </source>
</reference>
<feature type="domain" description="TFIIS-type" evidence="10">
    <location>
        <begin position="66"/>
        <end position="106"/>
    </location>
</feature>
<name>A0A0C4EBG9_MAGP6</name>
<keyword evidence="5 8" id="KW-0862">Zinc</keyword>
<feature type="binding site" evidence="8">
    <location>
        <position position="70"/>
    </location>
    <ligand>
        <name>Zn(2+)</name>
        <dbReference type="ChEBI" id="CHEBI:29105"/>
        <label>2</label>
    </ligand>
</feature>
<dbReference type="SUPFAM" id="SSF57783">
    <property type="entry name" value="Zinc beta-ribbon"/>
    <property type="match status" value="1"/>
</dbReference>
<dbReference type="GO" id="GO:0003899">
    <property type="term" value="F:DNA-directed RNA polymerase activity"/>
    <property type="evidence" value="ECO:0007669"/>
    <property type="project" value="InterPro"/>
</dbReference>
<dbReference type="OrthoDB" id="10056816at2759"/>
<dbReference type="EMBL" id="GL876977">
    <property type="protein sequence ID" value="KLU91498.1"/>
    <property type="molecule type" value="Genomic_DNA"/>
</dbReference>
<gene>
    <name evidence="11" type="ORF">MAPG_10016</name>
</gene>
<evidence type="ECO:0000256" key="5">
    <source>
        <dbReference type="ARBA" id="ARBA00022833"/>
    </source>
</evidence>
<keyword evidence="6 7" id="KW-0539">Nucleus</keyword>
<dbReference type="InterPro" id="IPR001222">
    <property type="entry name" value="Znf_TFIIS"/>
</dbReference>
<dbReference type="GO" id="GO:0006363">
    <property type="term" value="P:termination of RNA polymerase I transcription"/>
    <property type="evidence" value="ECO:0007669"/>
    <property type="project" value="TreeGrafter"/>
</dbReference>
<evidence type="ECO:0000256" key="3">
    <source>
        <dbReference type="ARBA" id="ARBA00022723"/>
    </source>
</evidence>
<evidence type="ECO:0000313" key="11">
    <source>
        <dbReference type="EMBL" id="KLU91498.1"/>
    </source>
</evidence>
<feature type="binding site" evidence="8">
    <location>
        <position position="101"/>
    </location>
    <ligand>
        <name>Zn(2+)</name>
        <dbReference type="ChEBI" id="CHEBI:29105"/>
        <label>2</label>
    </ligand>
</feature>
<feature type="binding site" evidence="8">
    <location>
        <position position="73"/>
    </location>
    <ligand>
        <name>Zn(2+)</name>
        <dbReference type="ChEBI" id="CHEBI:29105"/>
        <label>2</label>
    </ligand>
</feature>
<evidence type="ECO:0000313" key="12">
    <source>
        <dbReference type="EnsemblFungi" id="MAPG_10016T0"/>
    </source>
</evidence>
<dbReference type="Proteomes" id="UP000011715">
    <property type="component" value="Unassembled WGS sequence"/>
</dbReference>
<dbReference type="eggNOG" id="KOG2907">
    <property type="taxonomic scope" value="Eukaryota"/>
</dbReference>
<feature type="binding site" evidence="8">
    <location>
        <position position="23"/>
    </location>
    <ligand>
        <name>Zn(2+)</name>
        <dbReference type="ChEBI" id="CHEBI:29105"/>
        <label>1</label>
    </ligand>
</feature>
<organism evidence="12 13">
    <name type="scientific">Magnaporthiopsis poae (strain ATCC 64411 / 73-15)</name>
    <name type="common">Kentucky bluegrass fungus</name>
    <name type="synonym">Magnaporthe poae</name>
    <dbReference type="NCBI Taxonomy" id="644358"/>
    <lineage>
        <taxon>Eukaryota</taxon>
        <taxon>Fungi</taxon>
        <taxon>Dikarya</taxon>
        <taxon>Ascomycota</taxon>
        <taxon>Pezizomycotina</taxon>
        <taxon>Sordariomycetes</taxon>
        <taxon>Sordariomycetidae</taxon>
        <taxon>Magnaporthales</taxon>
        <taxon>Magnaporthaceae</taxon>
        <taxon>Magnaporthiopsis</taxon>
    </lineage>
</organism>
<accession>A0A0C4EBG9</accession>
<feature type="zinc finger region" description="C4-type" evidence="9">
    <location>
        <begin position="6"/>
        <end position="26"/>
    </location>
</feature>
<evidence type="ECO:0000256" key="7">
    <source>
        <dbReference type="PIRNR" id="PIRNR005586"/>
    </source>
</evidence>